<gene>
    <name evidence="2" type="ORF">CYMTET_30981</name>
</gene>
<proteinExistence type="predicted"/>
<comment type="caution">
    <text evidence="2">The sequence shown here is derived from an EMBL/GenBank/DDBJ whole genome shotgun (WGS) entry which is preliminary data.</text>
</comment>
<evidence type="ECO:0000313" key="3">
    <source>
        <dbReference type="Proteomes" id="UP001190700"/>
    </source>
</evidence>
<dbReference type="Proteomes" id="UP001190700">
    <property type="component" value="Unassembled WGS sequence"/>
</dbReference>
<organism evidence="2 3">
    <name type="scientific">Cymbomonas tetramitiformis</name>
    <dbReference type="NCBI Taxonomy" id="36881"/>
    <lineage>
        <taxon>Eukaryota</taxon>
        <taxon>Viridiplantae</taxon>
        <taxon>Chlorophyta</taxon>
        <taxon>Pyramimonadophyceae</taxon>
        <taxon>Pyramimonadales</taxon>
        <taxon>Pyramimonadaceae</taxon>
        <taxon>Cymbomonas</taxon>
    </lineage>
</organism>
<protein>
    <submittedName>
        <fullName evidence="2">Uncharacterized protein</fullName>
    </submittedName>
</protein>
<evidence type="ECO:0000256" key="1">
    <source>
        <dbReference type="SAM" id="MobiDB-lite"/>
    </source>
</evidence>
<name>A0AAE0FHR1_9CHLO</name>
<accession>A0AAE0FHR1</accession>
<dbReference type="AlphaFoldDB" id="A0AAE0FHR1"/>
<feature type="region of interest" description="Disordered" evidence="1">
    <location>
        <begin position="47"/>
        <end position="96"/>
    </location>
</feature>
<keyword evidence="3" id="KW-1185">Reference proteome</keyword>
<feature type="compositionally biased region" description="Polar residues" evidence="1">
    <location>
        <begin position="51"/>
        <end position="61"/>
    </location>
</feature>
<dbReference type="EMBL" id="LGRX02018264">
    <property type="protein sequence ID" value="KAK3260051.1"/>
    <property type="molecule type" value="Genomic_DNA"/>
</dbReference>
<sequence>MEELRRQLAQKTDEVQQGRQQLLELKQFLKLTDRQLELKRQARAWRMSAMATPQTGASLTELQPQTPSLQSPLFSQPSPSESAFPRNTPATSPAMPRFAAGVDEAIRRTKMAAIPRSSFVMPLQHSYTDEQRTQTNPFK</sequence>
<feature type="compositionally biased region" description="Low complexity" evidence="1">
    <location>
        <begin position="62"/>
        <end position="80"/>
    </location>
</feature>
<reference evidence="2 3" key="1">
    <citation type="journal article" date="2015" name="Genome Biol. Evol.">
        <title>Comparative Genomics of a Bacterivorous Green Alga Reveals Evolutionary Causalities and Consequences of Phago-Mixotrophic Mode of Nutrition.</title>
        <authorList>
            <person name="Burns J.A."/>
            <person name="Paasch A."/>
            <person name="Narechania A."/>
            <person name="Kim E."/>
        </authorList>
    </citation>
    <scope>NUCLEOTIDE SEQUENCE [LARGE SCALE GENOMIC DNA]</scope>
    <source>
        <strain evidence="2 3">PLY_AMNH</strain>
    </source>
</reference>
<evidence type="ECO:0000313" key="2">
    <source>
        <dbReference type="EMBL" id="KAK3260051.1"/>
    </source>
</evidence>